<dbReference type="PhylomeDB" id="E9HEC0"/>
<dbReference type="InParanoid" id="E9HEC0"/>
<dbReference type="Proteomes" id="UP000000305">
    <property type="component" value="Unassembled WGS sequence"/>
</dbReference>
<dbReference type="AlphaFoldDB" id="E9HEC0"/>
<dbReference type="EMBL" id="GL732628">
    <property type="protein sequence ID" value="EFX69908.1"/>
    <property type="molecule type" value="Genomic_DNA"/>
</dbReference>
<name>E9HEC0_DAPPU</name>
<protein>
    <submittedName>
        <fullName evidence="1">Uncharacterized protein</fullName>
    </submittedName>
</protein>
<keyword evidence="2" id="KW-1185">Reference proteome</keyword>
<proteinExistence type="predicted"/>
<sequence>MTSFVGTSFTLTCHKEEELYHAVLTVYGEDTPMHSREVLKVTAEHVVLLRYVNDLYGNHYITRRYQPGSRFEEYKNKIQNGLAEIGNYHPHVAVLQLEKIFRHPALRCEEWPNVGFPLGAVPRYQCRLTIRTPNSNDRYEEIAAATQKQEAKAIVSRREGMCRPYQNDQDDGRINIDRHITSAT</sequence>
<gene>
    <name evidence="1" type="ORF">DAPPUDRAFT_113203</name>
</gene>
<dbReference type="HOGENOM" id="CLU_1469650_0_0_1"/>
<dbReference type="KEGG" id="dpx:DAPPUDRAFT_113203"/>
<evidence type="ECO:0000313" key="2">
    <source>
        <dbReference type="Proteomes" id="UP000000305"/>
    </source>
</evidence>
<reference evidence="1 2" key="1">
    <citation type="journal article" date="2011" name="Science">
        <title>The ecoresponsive genome of Daphnia pulex.</title>
        <authorList>
            <person name="Colbourne J.K."/>
            <person name="Pfrender M.E."/>
            <person name="Gilbert D."/>
            <person name="Thomas W.K."/>
            <person name="Tucker A."/>
            <person name="Oakley T.H."/>
            <person name="Tokishita S."/>
            <person name="Aerts A."/>
            <person name="Arnold G.J."/>
            <person name="Basu M.K."/>
            <person name="Bauer D.J."/>
            <person name="Caceres C.E."/>
            <person name="Carmel L."/>
            <person name="Casola C."/>
            <person name="Choi J.H."/>
            <person name="Detter J.C."/>
            <person name="Dong Q."/>
            <person name="Dusheyko S."/>
            <person name="Eads B.D."/>
            <person name="Frohlich T."/>
            <person name="Geiler-Samerotte K.A."/>
            <person name="Gerlach D."/>
            <person name="Hatcher P."/>
            <person name="Jogdeo S."/>
            <person name="Krijgsveld J."/>
            <person name="Kriventseva E.V."/>
            <person name="Kultz D."/>
            <person name="Laforsch C."/>
            <person name="Lindquist E."/>
            <person name="Lopez J."/>
            <person name="Manak J.R."/>
            <person name="Muller J."/>
            <person name="Pangilinan J."/>
            <person name="Patwardhan R.P."/>
            <person name="Pitluck S."/>
            <person name="Pritham E.J."/>
            <person name="Rechtsteiner A."/>
            <person name="Rho M."/>
            <person name="Rogozin I.B."/>
            <person name="Sakarya O."/>
            <person name="Salamov A."/>
            <person name="Schaack S."/>
            <person name="Shapiro H."/>
            <person name="Shiga Y."/>
            <person name="Skalitzky C."/>
            <person name="Smith Z."/>
            <person name="Souvorov A."/>
            <person name="Sung W."/>
            <person name="Tang Z."/>
            <person name="Tsuchiya D."/>
            <person name="Tu H."/>
            <person name="Vos H."/>
            <person name="Wang M."/>
            <person name="Wolf Y.I."/>
            <person name="Yamagata H."/>
            <person name="Yamada T."/>
            <person name="Ye Y."/>
            <person name="Shaw J.R."/>
            <person name="Andrews J."/>
            <person name="Crease T.J."/>
            <person name="Tang H."/>
            <person name="Lucas S.M."/>
            <person name="Robertson H.M."/>
            <person name="Bork P."/>
            <person name="Koonin E.V."/>
            <person name="Zdobnov E.M."/>
            <person name="Grigoriev I.V."/>
            <person name="Lynch M."/>
            <person name="Boore J.L."/>
        </authorList>
    </citation>
    <scope>NUCLEOTIDE SEQUENCE [LARGE SCALE GENOMIC DNA]</scope>
</reference>
<evidence type="ECO:0000313" key="1">
    <source>
        <dbReference type="EMBL" id="EFX69908.1"/>
    </source>
</evidence>
<organism evidence="1 2">
    <name type="scientific">Daphnia pulex</name>
    <name type="common">Water flea</name>
    <dbReference type="NCBI Taxonomy" id="6669"/>
    <lineage>
        <taxon>Eukaryota</taxon>
        <taxon>Metazoa</taxon>
        <taxon>Ecdysozoa</taxon>
        <taxon>Arthropoda</taxon>
        <taxon>Crustacea</taxon>
        <taxon>Branchiopoda</taxon>
        <taxon>Diplostraca</taxon>
        <taxon>Cladocera</taxon>
        <taxon>Anomopoda</taxon>
        <taxon>Daphniidae</taxon>
        <taxon>Daphnia</taxon>
    </lineage>
</organism>
<accession>E9HEC0</accession>